<evidence type="ECO:0000256" key="1">
    <source>
        <dbReference type="SAM" id="Coils"/>
    </source>
</evidence>
<comment type="caution">
    <text evidence="2">The sequence shown here is derived from an EMBL/GenBank/DDBJ whole genome shotgun (WGS) entry which is preliminary data.</text>
</comment>
<evidence type="ECO:0000313" key="3">
    <source>
        <dbReference type="Proteomes" id="UP000242418"/>
    </source>
</evidence>
<dbReference type="EMBL" id="FMTL01000002">
    <property type="protein sequence ID" value="SCW70222.1"/>
    <property type="molecule type" value="Genomic_DNA"/>
</dbReference>
<name>A0AB37Z9L6_9PSED</name>
<organism evidence="2 3">
    <name type="scientific">Pseudomonas peli</name>
    <dbReference type="NCBI Taxonomy" id="592361"/>
    <lineage>
        <taxon>Bacteria</taxon>
        <taxon>Pseudomonadati</taxon>
        <taxon>Pseudomonadota</taxon>
        <taxon>Gammaproteobacteria</taxon>
        <taxon>Pseudomonadales</taxon>
        <taxon>Pseudomonadaceae</taxon>
        <taxon>Pseudomonas</taxon>
    </lineage>
</organism>
<keyword evidence="3" id="KW-1185">Reference proteome</keyword>
<reference evidence="2 3" key="1">
    <citation type="submission" date="2016-10" db="EMBL/GenBank/DDBJ databases">
        <authorList>
            <person name="Varghese N."/>
            <person name="Submissions S."/>
        </authorList>
    </citation>
    <scope>NUCLEOTIDE SEQUENCE [LARGE SCALE GENOMIC DNA]</scope>
    <source>
        <strain evidence="2 3">DSM 17833</strain>
    </source>
</reference>
<gene>
    <name evidence="2" type="ORF">SAMN05216370_2945</name>
</gene>
<proteinExistence type="predicted"/>
<accession>A0AB37Z9L6</accession>
<dbReference type="AlphaFoldDB" id="A0AB37Z9L6"/>
<protein>
    <submittedName>
        <fullName evidence="2">Uncharacterized protein</fullName>
    </submittedName>
</protein>
<sequence length="1144" mass="130976">MINLDKNAAVWFVDDSQVGVEFNRSVTNVRKLFFSLPESNVLAGRTSSPNKLRKFFELGIDLKGFTRKQVEQLITYGFKKTSVKLSDVDARFSQLKPTHLQTLSNFFRFAFIDLWARKKFLAPLSLMGVLHQNELYDALSLDSGVETLILLRSMSPQSALPSSIPLKDDSSGRLGFWLRLLLSTTFYSVEDMNEADIKVLFGAANGVGDLPLRRHYVNDFLVTLSRNTPAIADVVEKIISDYKIAKKEEREQACTKKARHARMHEPQERKKRNNQSLLINQSMAVAVEYSSGESALSLSDFIKNHLKPSRIKFIFNREDGVDNSPIYSRLPKKVDDFSDLLNELFRSFLKSKNYQKDSQPIFLLNLVMSYAAVYLPSFYFRRDQSLDDYPTSMNDFQCSLFITREATISDRVLKASKEMPMTFLNYLDLCAKQYEWTQDTHYSRVLMLEQWCQYVEDHNSIIPKCDKFKSTFSPACYPKIQKRYGTVKKPIPRSYFSTFISMLYSLEYLVMHINDMLVQDVVNDAGKAGYLGNFGILNGALYKPTLGELRENIAWKGIWGKEGQSYSLVDLDALNYCPIFFHEGKVQRFEFLPRFYSFSSYQIDGSWQERIVPNHIRVTQLMCETGLRQAHLIWLNKDKYDCVLDRYNQSQLAPLFVSSDKSHGAWTAIVSRRVYEVLDRQRTWYDQCSDPSYQEDLWYGLKEGARFGRYKPLFRLPKSNQTLWYNFHIFPTLLLILQYFIKVQLGDKDGADLVYLKEGKNKLPFDDYSSKFLSGIGKSSVRSDHTPHGLRAGFVSEAMNWLPASIIGSMMTGQTESLVWYYTVSDTDSMPSHQQLLENYLMKNMDKLNDGDAPELAEAVLRVNAKLISDIETDPEAAIQTHGLMSLTGVKEDKDGLGVLRGKHFTELAHNPCHICPFNNNCPQEVVRALGGERICSLCVYAIRGIVHLPAICAEKDKCKEMMAGILKKLNEYRIRKPSAQDKQVMDNLESEHDRYTREVYAYEAIEQQLYMMSRNGQGEGFFLQEKEQLLSHFERVELTSAEHLIKRLVDVQNFPDTSSPELDSQFAYMRAVMLMKEGNMLEGFKPTPKTPGMALATQIASMISTGSLDAMDVFRIASDPVKALVIEEPEVKPSLIFNSPGDV</sequence>
<dbReference type="Proteomes" id="UP000242418">
    <property type="component" value="Unassembled WGS sequence"/>
</dbReference>
<evidence type="ECO:0000313" key="2">
    <source>
        <dbReference type="EMBL" id="SCW70222.1"/>
    </source>
</evidence>
<keyword evidence="1" id="KW-0175">Coiled coil</keyword>
<dbReference type="RefSeq" id="WP_090253711.1">
    <property type="nucleotide sequence ID" value="NZ_FMTL01000002.1"/>
</dbReference>
<feature type="coiled-coil region" evidence="1">
    <location>
        <begin position="979"/>
        <end position="1006"/>
    </location>
</feature>